<proteinExistence type="predicted"/>
<reference evidence="1" key="1">
    <citation type="submission" date="2020-08" db="EMBL/GenBank/DDBJ databases">
        <title>Multicomponent nature underlies the extraordinary mechanical properties of spider dragline silk.</title>
        <authorList>
            <person name="Kono N."/>
            <person name="Nakamura H."/>
            <person name="Mori M."/>
            <person name="Yoshida Y."/>
            <person name="Ohtoshi R."/>
            <person name="Malay A.D."/>
            <person name="Moran D.A.P."/>
            <person name="Tomita M."/>
            <person name="Numata K."/>
            <person name="Arakawa K."/>
        </authorList>
    </citation>
    <scope>NUCLEOTIDE SEQUENCE</scope>
</reference>
<dbReference type="EMBL" id="BMAV01012232">
    <property type="protein sequence ID" value="GFY58756.1"/>
    <property type="molecule type" value="Genomic_DNA"/>
</dbReference>
<accession>A0A8X7C637</accession>
<keyword evidence="2" id="KW-1185">Reference proteome</keyword>
<dbReference type="AlphaFoldDB" id="A0A8X7C637"/>
<dbReference type="Proteomes" id="UP000886998">
    <property type="component" value="Unassembled WGS sequence"/>
</dbReference>
<sequence>MKRIGRIEGDRSGLFTYDFKVVLSATVSCRRICQTFGDSAVNERMEGISFKNSGQEICPSVIKLEQNDQRPWTTKALQAVIEEHIS</sequence>
<evidence type="ECO:0000313" key="2">
    <source>
        <dbReference type="Proteomes" id="UP000886998"/>
    </source>
</evidence>
<organism evidence="1 2">
    <name type="scientific">Trichonephila inaurata madagascariensis</name>
    <dbReference type="NCBI Taxonomy" id="2747483"/>
    <lineage>
        <taxon>Eukaryota</taxon>
        <taxon>Metazoa</taxon>
        <taxon>Ecdysozoa</taxon>
        <taxon>Arthropoda</taxon>
        <taxon>Chelicerata</taxon>
        <taxon>Arachnida</taxon>
        <taxon>Araneae</taxon>
        <taxon>Araneomorphae</taxon>
        <taxon>Entelegynae</taxon>
        <taxon>Araneoidea</taxon>
        <taxon>Nephilidae</taxon>
        <taxon>Trichonephila</taxon>
        <taxon>Trichonephila inaurata</taxon>
    </lineage>
</organism>
<protein>
    <submittedName>
        <fullName evidence="1">Uncharacterized protein</fullName>
    </submittedName>
</protein>
<comment type="caution">
    <text evidence="1">The sequence shown here is derived from an EMBL/GenBank/DDBJ whole genome shotgun (WGS) entry which is preliminary data.</text>
</comment>
<gene>
    <name evidence="1" type="ORF">TNIN_408461</name>
</gene>
<name>A0A8X7C637_9ARAC</name>
<evidence type="ECO:0000313" key="1">
    <source>
        <dbReference type="EMBL" id="GFY58756.1"/>
    </source>
</evidence>